<dbReference type="Pfam" id="PF09643">
    <property type="entry name" value="YopX"/>
    <property type="match status" value="1"/>
</dbReference>
<dbReference type="InterPro" id="IPR023385">
    <property type="entry name" value="YopX-like_C"/>
</dbReference>
<comment type="caution">
    <text evidence="2">The sequence shown here is derived from an EMBL/GenBank/DDBJ whole genome shotgun (WGS) entry which is preliminary data.</text>
</comment>
<organism evidence="2">
    <name type="scientific">marine sediment metagenome</name>
    <dbReference type="NCBI Taxonomy" id="412755"/>
    <lineage>
        <taxon>unclassified sequences</taxon>
        <taxon>metagenomes</taxon>
        <taxon>ecological metagenomes</taxon>
    </lineage>
</organism>
<reference evidence="2" key="1">
    <citation type="journal article" date="2015" name="Nature">
        <title>Complex archaea that bridge the gap between prokaryotes and eukaryotes.</title>
        <authorList>
            <person name="Spang A."/>
            <person name="Saw J.H."/>
            <person name="Jorgensen S.L."/>
            <person name="Zaremba-Niedzwiedzka K."/>
            <person name="Martijn J."/>
            <person name="Lind A.E."/>
            <person name="van Eijk R."/>
            <person name="Schleper C."/>
            <person name="Guy L."/>
            <person name="Ettema T.J."/>
        </authorList>
    </citation>
    <scope>NUCLEOTIDE SEQUENCE</scope>
</reference>
<protein>
    <recommendedName>
        <fullName evidence="1">YopX protein domain-containing protein</fullName>
    </recommendedName>
</protein>
<feature type="domain" description="YopX protein" evidence="1">
    <location>
        <begin position="31"/>
        <end position="153"/>
    </location>
</feature>
<dbReference type="SUPFAM" id="SSF159006">
    <property type="entry name" value="YopX-like"/>
    <property type="match status" value="1"/>
</dbReference>
<name>A0A0F9LZ90_9ZZZZ</name>
<proteinExistence type="predicted"/>
<accession>A0A0F9LZ90</accession>
<evidence type="ECO:0000313" key="2">
    <source>
        <dbReference type="EMBL" id="KKM62322.1"/>
    </source>
</evidence>
<sequence>MKSSAERHEEYKPFFALSGIPVNKEKMMAPKFRAWHIKRKEMYPVEGLLYLSKDPRAIIFRDGLYRNPLPFGGENPRLILMQFSDQKDKDGDRVAAGDIVDFEYGIGIVFQDEKTSSFKIEFDTDVDNLWLYCPDVDNCLKIIGNIYGNRDLIPTWYR</sequence>
<evidence type="ECO:0000259" key="1">
    <source>
        <dbReference type="Pfam" id="PF09643"/>
    </source>
</evidence>
<dbReference type="EMBL" id="LAZR01011318">
    <property type="protein sequence ID" value="KKM62322.1"/>
    <property type="molecule type" value="Genomic_DNA"/>
</dbReference>
<dbReference type="AlphaFoldDB" id="A0A0F9LZ90"/>
<gene>
    <name evidence="2" type="ORF">LCGC14_1522870</name>
</gene>
<dbReference type="InterPro" id="IPR019096">
    <property type="entry name" value="YopX_protein"/>
</dbReference>
<dbReference type="Gene3D" id="2.30.30.290">
    <property type="entry name" value="YopX-like domains"/>
    <property type="match status" value="1"/>
</dbReference>